<dbReference type="EMBL" id="JAFLCK010000009">
    <property type="protein sequence ID" value="MBN8660329.1"/>
    <property type="molecule type" value="Genomic_DNA"/>
</dbReference>
<dbReference type="PANTHER" id="PTHR21314">
    <property type="entry name" value="QUEUOSINE 5'-PHOSPHATE N-GLYCOSYLASE_HYDROLASE-RELATED"/>
    <property type="match status" value="1"/>
</dbReference>
<dbReference type="GO" id="GO:0006400">
    <property type="term" value="P:tRNA modification"/>
    <property type="evidence" value="ECO:0007669"/>
    <property type="project" value="TreeGrafter"/>
</dbReference>
<dbReference type="AlphaFoldDB" id="A0A8J7P7A3"/>
<comment type="similarity">
    <text evidence="2">Belongs to the QNG1 protein family.</text>
</comment>
<organism evidence="6 7">
    <name type="scientific">Candidatus Obscuribacter phosphatis</name>
    <dbReference type="NCBI Taxonomy" id="1906157"/>
    <lineage>
        <taxon>Bacteria</taxon>
        <taxon>Bacillati</taxon>
        <taxon>Candidatus Melainabacteria</taxon>
        <taxon>Candidatus Obscuribacterales</taxon>
        <taxon>Candidatus Obscuribacteraceae</taxon>
        <taxon>Candidatus Obscuribacter</taxon>
    </lineage>
</organism>
<keyword evidence="1" id="KW-0378">Hydrolase</keyword>
<name>A0A8J7P7A3_9BACT</name>
<evidence type="ECO:0000256" key="3">
    <source>
        <dbReference type="ARBA" id="ARBA00035306"/>
    </source>
</evidence>
<comment type="caution">
    <text evidence="6">The sequence shown here is derived from an EMBL/GenBank/DDBJ whole genome shotgun (WGS) entry which is preliminary data.</text>
</comment>
<dbReference type="Pfam" id="PF10343">
    <property type="entry name" value="Q_salvage"/>
    <property type="match status" value="1"/>
</dbReference>
<evidence type="ECO:0000313" key="7">
    <source>
        <dbReference type="Proteomes" id="UP000664277"/>
    </source>
</evidence>
<proteinExistence type="inferred from homology"/>
<reference evidence="6" key="1">
    <citation type="submission" date="2021-02" db="EMBL/GenBank/DDBJ databases">
        <title>Genome-Resolved Metagenomics of a Microbial Community Performing Photosynthetic Biological Nutrient Removal.</title>
        <authorList>
            <person name="Mcdaniel E.A."/>
        </authorList>
    </citation>
    <scope>NUCLEOTIDE SEQUENCE</scope>
    <source>
        <strain evidence="6">UWPOB_OBS1</strain>
    </source>
</reference>
<evidence type="ECO:0000256" key="2">
    <source>
        <dbReference type="ARBA" id="ARBA00035119"/>
    </source>
</evidence>
<dbReference type="GO" id="GO:0016787">
    <property type="term" value="F:hydrolase activity"/>
    <property type="evidence" value="ECO:0007669"/>
    <property type="project" value="UniProtKB-KW"/>
</dbReference>
<dbReference type="InterPro" id="IPR019438">
    <property type="entry name" value="Q_salvage"/>
</dbReference>
<dbReference type="PANTHER" id="PTHR21314:SF0">
    <property type="entry name" value="QUEUOSINE 5'-PHOSPHATE N-GLYCOSYLASE_HYDROLASE"/>
    <property type="match status" value="1"/>
</dbReference>
<evidence type="ECO:0000256" key="4">
    <source>
        <dbReference type="ARBA" id="ARBA00035393"/>
    </source>
</evidence>
<comment type="catalytic activity">
    <reaction evidence="5">
        <text>queuosine 5'-phosphate + H2O = queuine + D-ribose 5-phosphate</text>
        <dbReference type="Rhea" id="RHEA:75387"/>
        <dbReference type="ChEBI" id="CHEBI:15377"/>
        <dbReference type="ChEBI" id="CHEBI:17433"/>
        <dbReference type="ChEBI" id="CHEBI:78346"/>
        <dbReference type="ChEBI" id="CHEBI:194371"/>
    </reaction>
    <physiologicalReaction direction="left-to-right" evidence="5">
        <dbReference type="Rhea" id="RHEA:75388"/>
    </physiologicalReaction>
</comment>
<accession>A0A8J7P7A3</accession>
<protein>
    <recommendedName>
        <fullName evidence="3">Queuosine 5'-phosphate N-glycosylase/hydrolase</fullName>
    </recommendedName>
    <alternativeName>
        <fullName evidence="4">Queuosine-nucleotide N-glycosylase/hydrolase</fullName>
    </alternativeName>
</protein>
<dbReference type="Proteomes" id="UP000664277">
    <property type="component" value="Unassembled WGS sequence"/>
</dbReference>
<evidence type="ECO:0000313" key="6">
    <source>
        <dbReference type="EMBL" id="MBN8660329.1"/>
    </source>
</evidence>
<gene>
    <name evidence="6" type="ORF">J0M35_08215</name>
</gene>
<evidence type="ECO:0000256" key="1">
    <source>
        <dbReference type="ARBA" id="ARBA00022801"/>
    </source>
</evidence>
<evidence type="ECO:0000256" key="5">
    <source>
        <dbReference type="ARBA" id="ARBA00048204"/>
    </source>
</evidence>
<sequence>MIDNHPILGPARLYFNQQKHVELDETALRYLSFELAETYSLPPVRALHWLSAAPAQVQQYITRKSLYEAVEFLAIFHALGFCYWTEPRWTYASYGTTYNGSLALLHSLRENIDRLKELYQKPGAKPSDLALALSGQNSLALMERRFANFMELMQALSEGFGDELLKKEKALTKAYKIKERLPGYQDKSSTTLASGETIEINFLKRAQLLVSDIDYMMRFKKIEGLAQIDGLEQMEELTAFADYKLPQVLRDWGVFNYSQELTDLIDKKTVLAQDSPEEIAIRCATLVAVEKLKEALSRLLTGTKLKSSEVDNLLWLKSQKEANDKTRPYHRCLTDRY</sequence>